<reference evidence="2 3" key="1">
    <citation type="submission" date="2021-01" db="EMBL/GenBank/DDBJ databases">
        <title>Adiantum capillus-veneris genome.</title>
        <authorList>
            <person name="Fang Y."/>
            <person name="Liao Q."/>
        </authorList>
    </citation>
    <scope>NUCLEOTIDE SEQUENCE [LARGE SCALE GENOMIC DNA]</scope>
    <source>
        <strain evidence="2">H3</strain>
        <tissue evidence="2">Leaf</tissue>
    </source>
</reference>
<comment type="caution">
    <text evidence="2">The sequence shown here is derived from an EMBL/GenBank/DDBJ whole genome shotgun (WGS) entry which is preliminary data.</text>
</comment>
<feature type="region of interest" description="Disordered" evidence="1">
    <location>
        <begin position="1"/>
        <end position="36"/>
    </location>
</feature>
<gene>
    <name evidence="2" type="ORF">GOP47_0005508</name>
</gene>
<evidence type="ECO:0000256" key="1">
    <source>
        <dbReference type="SAM" id="MobiDB-lite"/>
    </source>
</evidence>
<dbReference type="Proteomes" id="UP000886520">
    <property type="component" value="Chromosome 5"/>
</dbReference>
<proteinExistence type="predicted"/>
<sequence length="69" mass="7967">MEHRIRDVNDDEDEDDIAPGQDKGTREGQTDKKDDTMINPLHLLKHQGQPLVGIQWVPHKEKRKLVTSL</sequence>
<dbReference type="EMBL" id="JABFUD020000005">
    <property type="protein sequence ID" value="KAI5080029.1"/>
    <property type="molecule type" value="Genomic_DNA"/>
</dbReference>
<protein>
    <submittedName>
        <fullName evidence="2">Uncharacterized protein</fullName>
    </submittedName>
</protein>
<organism evidence="2 3">
    <name type="scientific">Adiantum capillus-veneris</name>
    <name type="common">Maidenhair fern</name>
    <dbReference type="NCBI Taxonomy" id="13818"/>
    <lineage>
        <taxon>Eukaryota</taxon>
        <taxon>Viridiplantae</taxon>
        <taxon>Streptophyta</taxon>
        <taxon>Embryophyta</taxon>
        <taxon>Tracheophyta</taxon>
        <taxon>Polypodiopsida</taxon>
        <taxon>Polypodiidae</taxon>
        <taxon>Polypodiales</taxon>
        <taxon>Pteridineae</taxon>
        <taxon>Pteridaceae</taxon>
        <taxon>Vittarioideae</taxon>
        <taxon>Adiantum</taxon>
    </lineage>
</organism>
<feature type="compositionally biased region" description="Basic and acidic residues" evidence="1">
    <location>
        <begin position="23"/>
        <end position="36"/>
    </location>
</feature>
<accession>A0A9D4V5P1</accession>
<evidence type="ECO:0000313" key="2">
    <source>
        <dbReference type="EMBL" id="KAI5080029.1"/>
    </source>
</evidence>
<keyword evidence="3" id="KW-1185">Reference proteome</keyword>
<name>A0A9D4V5P1_ADICA</name>
<dbReference type="AlphaFoldDB" id="A0A9D4V5P1"/>
<evidence type="ECO:0000313" key="3">
    <source>
        <dbReference type="Proteomes" id="UP000886520"/>
    </source>
</evidence>